<dbReference type="Pfam" id="PF20349">
    <property type="entry name" value="DUF6644"/>
    <property type="match status" value="1"/>
</dbReference>
<keyword evidence="4" id="KW-1185">Reference proteome</keyword>
<dbReference type="Proteomes" id="UP000198426">
    <property type="component" value="Unassembled WGS sequence"/>
</dbReference>
<organism evidence="3 4">
    <name type="scientific">Tropicimonas sediminicola</name>
    <dbReference type="NCBI Taxonomy" id="1031541"/>
    <lineage>
        <taxon>Bacteria</taxon>
        <taxon>Pseudomonadati</taxon>
        <taxon>Pseudomonadota</taxon>
        <taxon>Alphaproteobacteria</taxon>
        <taxon>Rhodobacterales</taxon>
        <taxon>Roseobacteraceae</taxon>
        <taxon>Tropicimonas</taxon>
    </lineage>
</organism>
<feature type="transmembrane region" description="Helical" evidence="1">
    <location>
        <begin position="67"/>
        <end position="88"/>
    </location>
</feature>
<name>A0A239LMG4_9RHOB</name>
<feature type="transmembrane region" description="Helical" evidence="1">
    <location>
        <begin position="140"/>
        <end position="159"/>
    </location>
</feature>
<proteinExistence type="predicted"/>
<evidence type="ECO:0000259" key="2">
    <source>
        <dbReference type="Pfam" id="PF20349"/>
    </source>
</evidence>
<dbReference type="InterPro" id="IPR046586">
    <property type="entry name" value="DUF6644"/>
</dbReference>
<feature type="transmembrane region" description="Helical" evidence="1">
    <location>
        <begin position="33"/>
        <end position="55"/>
    </location>
</feature>
<evidence type="ECO:0000313" key="4">
    <source>
        <dbReference type="Proteomes" id="UP000198426"/>
    </source>
</evidence>
<keyword evidence="1" id="KW-0472">Membrane</keyword>
<keyword evidence="1" id="KW-0812">Transmembrane</keyword>
<evidence type="ECO:0000313" key="3">
    <source>
        <dbReference type="EMBL" id="SNT31867.1"/>
    </source>
</evidence>
<protein>
    <recommendedName>
        <fullName evidence="2">DUF6644 domain-containing protein</fullName>
    </recommendedName>
</protein>
<dbReference type="EMBL" id="FZOY01000010">
    <property type="protein sequence ID" value="SNT31867.1"/>
    <property type="molecule type" value="Genomic_DNA"/>
</dbReference>
<dbReference type="RefSeq" id="WP_089235061.1">
    <property type="nucleotide sequence ID" value="NZ_FZOY01000010.1"/>
</dbReference>
<gene>
    <name evidence="3" type="ORF">SAMN05421757_110131</name>
</gene>
<reference evidence="3 4" key="1">
    <citation type="submission" date="2017-06" db="EMBL/GenBank/DDBJ databases">
        <authorList>
            <person name="Kim H.J."/>
            <person name="Triplett B.A."/>
        </authorList>
    </citation>
    <scope>NUCLEOTIDE SEQUENCE [LARGE SCALE GENOMIC DNA]</scope>
    <source>
        <strain evidence="3 4">DSM 29339</strain>
    </source>
</reference>
<accession>A0A239LMG4</accession>
<evidence type="ECO:0000256" key="1">
    <source>
        <dbReference type="SAM" id="Phobius"/>
    </source>
</evidence>
<feature type="domain" description="DUF6644" evidence="2">
    <location>
        <begin position="34"/>
        <end position="161"/>
    </location>
</feature>
<dbReference type="OrthoDB" id="118399at2"/>
<sequence length="165" mass="18099">MNTLLNRLTDTLNATALSGFVMDNAVVFPALEMAHFLGLCLLFGALLVVDLRVVGFARAIPIARAEIFVRFALIGFAINLVSGLMFVVGDSDRYLVNIAFWTKMGMIVAAGLNTAYFVRRVKPQMDEGVDSSELTPDARVVAWLSLALWTGVIILGRFIPYVEDL</sequence>
<feature type="transmembrane region" description="Helical" evidence="1">
    <location>
        <begin position="94"/>
        <end position="119"/>
    </location>
</feature>
<keyword evidence="1" id="KW-1133">Transmembrane helix</keyword>
<dbReference type="AlphaFoldDB" id="A0A239LMG4"/>